<feature type="domain" description="EGF-like" evidence="13">
    <location>
        <begin position="639"/>
        <end position="675"/>
    </location>
</feature>
<feature type="domain" description="EGF-like" evidence="13">
    <location>
        <begin position="412"/>
        <end position="449"/>
    </location>
</feature>
<sequence>METGGSEMLVYFLLCLCVCVKQVTSEMILSVHVIDLFNPQNLMATDTKGALCCHNEQPGVFGCKTSCDVTIEICYLDTTSSNCVKRFTSNVIPGGFGQTQFGSPIGNLSNPVVIHIPTWTPRSRYRVTAYQDRNYHNIISQIVVQPNSKDIAPDELHAANHHAAMMYYRTGATISTDYKIFQCQADHSLHQTCNAQGHVVCMDPYYGTDCSQQCSILPANGALRGTCIQGVGPICQRGWSGPHCTIPDVCSNNQCQNGGHCLNDPSVPVYGFRCACPQAWTGQFCDQIDSCAYHSCNNGNCTNDNTHVHGYRCNCLGGWTGDVCDVDVNECLFPGACSDRGTCHNLAGTFSCSCEAGWSGKACDTSLCSTGYIGANCTTITSCENNGFKVLSATGIICQCPYGWMGARCEIDEDECADPSTCQNNATCINRPGSFICACQTGWKGHHCEADIDECVANPCMHGTCNNSQGSYQCICEKGWIGTQCETDIDECEHTVCQNNGTCINFEGNFHCKCPDGYGGGLCEYDIDECANVTCLNYGVCSDLVNDFVCKCSLGFTGQLCETDINECASNPCVHGNCSDEVAKYNCRCKQGWSGTNCDKDVDECDFSPCENGANCTNNPGSYQCACVVGFVGTQCEINIDDCSSSPCMNNGTCVDSVNDYSCVCYGQFTGKRCDVYNFCAYSPCDHGQCVVTDNTPNCLCDAGWEGVACHYDIDECAQSSPCTNGTTCVNTPGRYECDSCNNTMCGINGTCSMLNNVPTCTCGYGWTGPYCSQEDFCIGNPCSSHLECVNTFDGYTCHHYHGKDLCDAMPCENGGSCEFHSRYTPPSFECHCANGWTGSTCATDIDECVSKPCAADHVCVNTAGGFACVKHTVKRSSSERDSGTVMLEVDHVIQKPDVTDLRDLLTSLICGNGCGSKHCSVDISSYTVQFRYAMSTLGITARCGNDVINHETLNDVLGKTFKIIN</sequence>
<feature type="disulfide bond" evidence="11">
    <location>
        <begin position="439"/>
        <end position="448"/>
    </location>
</feature>
<comment type="subcellular location">
    <subcellularLocation>
        <location evidence="2">Cell projection</location>
    </subcellularLocation>
    <subcellularLocation>
        <location evidence="1">Cytoplasm</location>
        <location evidence="1">Cytoskeleton</location>
    </subcellularLocation>
</comment>
<evidence type="ECO:0000256" key="6">
    <source>
        <dbReference type="ARBA" id="ARBA00022737"/>
    </source>
</evidence>
<feature type="disulfide bond" evidence="11">
    <location>
        <begin position="296"/>
        <end position="313"/>
    </location>
</feature>
<dbReference type="Proteomes" id="UP000242188">
    <property type="component" value="Unassembled WGS sequence"/>
</dbReference>
<feature type="domain" description="EGF-like" evidence="13">
    <location>
        <begin position="373"/>
        <end position="410"/>
    </location>
</feature>
<reference evidence="14 15" key="1">
    <citation type="journal article" date="2017" name="Nat. Ecol. Evol.">
        <title>Scallop genome provides insights into evolution of bilaterian karyotype and development.</title>
        <authorList>
            <person name="Wang S."/>
            <person name="Zhang J."/>
            <person name="Jiao W."/>
            <person name="Li J."/>
            <person name="Xun X."/>
            <person name="Sun Y."/>
            <person name="Guo X."/>
            <person name="Huan P."/>
            <person name="Dong B."/>
            <person name="Zhang L."/>
            <person name="Hu X."/>
            <person name="Sun X."/>
            <person name="Wang J."/>
            <person name="Zhao C."/>
            <person name="Wang Y."/>
            <person name="Wang D."/>
            <person name="Huang X."/>
            <person name="Wang R."/>
            <person name="Lv J."/>
            <person name="Li Y."/>
            <person name="Zhang Z."/>
            <person name="Liu B."/>
            <person name="Lu W."/>
            <person name="Hui Y."/>
            <person name="Liang J."/>
            <person name="Zhou Z."/>
            <person name="Hou R."/>
            <person name="Li X."/>
            <person name="Liu Y."/>
            <person name="Li H."/>
            <person name="Ning X."/>
            <person name="Lin Y."/>
            <person name="Zhao L."/>
            <person name="Xing Q."/>
            <person name="Dou J."/>
            <person name="Li Y."/>
            <person name="Mao J."/>
            <person name="Guo H."/>
            <person name="Dou H."/>
            <person name="Li T."/>
            <person name="Mu C."/>
            <person name="Jiang W."/>
            <person name="Fu Q."/>
            <person name="Fu X."/>
            <person name="Miao Y."/>
            <person name="Liu J."/>
            <person name="Yu Q."/>
            <person name="Li R."/>
            <person name="Liao H."/>
            <person name="Li X."/>
            <person name="Kong Y."/>
            <person name="Jiang Z."/>
            <person name="Chourrout D."/>
            <person name="Li R."/>
            <person name="Bao Z."/>
        </authorList>
    </citation>
    <scope>NUCLEOTIDE SEQUENCE [LARGE SCALE GENOMIC DNA]</scope>
    <source>
        <strain evidence="14 15">PY_sf001</strain>
    </source>
</reference>
<feature type="domain" description="EGF-like" evidence="13">
    <location>
        <begin position="564"/>
        <end position="599"/>
    </location>
</feature>
<name>A0A210QH76_MIZYE</name>
<keyword evidence="4 11" id="KW-0245">EGF-like domain</keyword>
<evidence type="ECO:0000313" key="14">
    <source>
        <dbReference type="EMBL" id="OWF48118.1"/>
    </source>
</evidence>
<evidence type="ECO:0000256" key="12">
    <source>
        <dbReference type="SAM" id="SignalP"/>
    </source>
</evidence>
<dbReference type="PROSITE" id="PS00010">
    <property type="entry name" value="ASX_HYDROXYL"/>
    <property type="match status" value="8"/>
</dbReference>
<feature type="disulfide bond" evidence="11">
    <location>
        <begin position="315"/>
        <end position="324"/>
    </location>
</feature>
<dbReference type="FunFam" id="2.10.25.10:FF:000004">
    <property type="entry name" value="Neurogenic locus notch 1"/>
    <property type="match status" value="1"/>
</dbReference>
<feature type="disulfide bond" evidence="11">
    <location>
        <begin position="276"/>
        <end position="285"/>
    </location>
</feature>
<feature type="disulfide bond" evidence="11">
    <location>
        <begin position="455"/>
        <end position="465"/>
    </location>
</feature>
<dbReference type="InterPro" id="IPR018097">
    <property type="entry name" value="EGF_Ca-bd_CS"/>
</dbReference>
<dbReference type="SMART" id="SM00181">
    <property type="entry name" value="EGF"/>
    <property type="match status" value="14"/>
</dbReference>
<gene>
    <name evidence="14" type="ORF">KP79_PYT10833</name>
</gene>
<keyword evidence="7 11" id="KW-1015">Disulfide bond</keyword>
<feature type="domain" description="EGF-like" evidence="13">
    <location>
        <begin position="488"/>
        <end position="524"/>
    </location>
</feature>
<dbReference type="GO" id="GO:0042995">
    <property type="term" value="C:cell projection"/>
    <property type="evidence" value="ECO:0007669"/>
    <property type="project" value="UniProtKB-SubCell"/>
</dbReference>
<feature type="disulfide bond" evidence="11">
    <location>
        <begin position="665"/>
        <end position="674"/>
    </location>
</feature>
<dbReference type="Pfam" id="PF00008">
    <property type="entry name" value="EGF"/>
    <property type="match status" value="4"/>
</dbReference>
<evidence type="ECO:0000256" key="9">
    <source>
        <dbReference type="ARBA" id="ARBA00023212"/>
    </source>
</evidence>
<dbReference type="AlphaFoldDB" id="A0A210QH76"/>
<keyword evidence="9" id="KW-0206">Cytoskeleton</keyword>
<feature type="domain" description="EGF-like" evidence="13">
    <location>
        <begin position="676"/>
        <end position="711"/>
    </location>
</feature>
<dbReference type="PROSITE" id="PS00022">
    <property type="entry name" value="EGF_1"/>
    <property type="match status" value="14"/>
</dbReference>
<dbReference type="PROSITE" id="PS50026">
    <property type="entry name" value="EGF_3"/>
    <property type="match status" value="14"/>
</dbReference>
<keyword evidence="6" id="KW-0677">Repeat</keyword>
<feature type="disulfide bond" evidence="11">
    <location>
        <begin position="833"/>
        <end position="842"/>
    </location>
</feature>
<evidence type="ECO:0000256" key="10">
    <source>
        <dbReference type="ARBA" id="ARBA00023273"/>
    </source>
</evidence>
<feature type="domain" description="EGF-like" evidence="13">
    <location>
        <begin position="327"/>
        <end position="364"/>
    </location>
</feature>
<proteinExistence type="predicted"/>
<feature type="signal peptide" evidence="12">
    <location>
        <begin position="1"/>
        <end position="25"/>
    </location>
</feature>
<dbReference type="STRING" id="6573.A0A210QH76"/>
<dbReference type="PANTHER" id="PTHR12916:SF4">
    <property type="entry name" value="UNINFLATABLE, ISOFORM C"/>
    <property type="match status" value="1"/>
</dbReference>
<feature type="domain" description="EGF-like" evidence="13">
    <location>
        <begin position="451"/>
        <end position="486"/>
    </location>
</feature>
<dbReference type="FunFam" id="2.10.25.10:FF:000151">
    <property type="entry name" value="FAT atypical cadherin 4"/>
    <property type="match status" value="1"/>
</dbReference>
<feature type="disulfide bond" evidence="11">
    <location>
        <begin position="701"/>
        <end position="710"/>
    </location>
</feature>
<dbReference type="CDD" id="cd00054">
    <property type="entry name" value="EGF_CA"/>
    <property type="match status" value="9"/>
</dbReference>
<feature type="domain" description="EGF-like" evidence="13">
    <location>
        <begin position="601"/>
        <end position="637"/>
    </location>
</feature>
<feature type="domain" description="EGF-like" evidence="13">
    <location>
        <begin position="739"/>
        <end position="773"/>
    </location>
</feature>
<dbReference type="PROSITE" id="PS01187">
    <property type="entry name" value="EGF_CA"/>
    <property type="match status" value="4"/>
</dbReference>
<comment type="caution">
    <text evidence="14">The sequence shown here is derived from an EMBL/GenBank/DDBJ whole genome shotgun (WGS) entry which is preliminary data.</text>
</comment>
<keyword evidence="15" id="KW-1185">Reference proteome</keyword>
<feature type="disulfide bond" evidence="11">
    <location>
        <begin position="476"/>
        <end position="485"/>
    </location>
</feature>
<organism evidence="14 15">
    <name type="scientific">Mizuhopecten yessoensis</name>
    <name type="common">Japanese scallop</name>
    <name type="synonym">Patinopecten yessoensis</name>
    <dbReference type="NCBI Taxonomy" id="6573"/>
    <lineage>
        <taxon>Eukaryota</taxon>
        <taxon>Metazoa</taxon>
        <taxon>Spiralia</taxon>
        <taxon>Lophotrochozoa</taxon>
        <taxon>Mollusca</taxon>
        <taxon>Bivalvia</taxon>
        <taxon>Autobranchia</taxon>
        <taxon>Pteriomorphia</taxon>
        <taxon>Pectinida</taxon>
        <taxon>Pectinoidea</taxon>
        <taxon>Pectinidae</taxon>
        <taxon>Mizuhopecten</taxon>
    </lineage>
</organism>
<dbReference type="FunFam" id="2.10.25.10:FF:000472">
    <property type="entry name" value="Uncharacterized protein, isoform A"/>
    <property type="match status" value="1"/>
</dbReference>
<evidence type="ECO:0000256" key="7">
    <source>
        <dbReference type="ARBA" id="ARBA00023157"/>
    </source>
</evidence>
<dbReference type="InterPro" id="IPR000152">
    <property type="entry name" value="EGF-type_Asp/Asn_hydroxyl_site"/>
</dbReference>
<dbReference type="InterPro" id="IPR009030">
    <property type="entry name" value="Growth_fac_rcpt_cys_sf"/>
</dbReference>
<feature type="disulfide bond" evidence="11">
    <location>
        <begin position="354"/>
        <end position="363"/>
    </location>
</feature>
<feature type="chain" id="PRO_5012962162" evidence="12">
    <location>
        <begin position="26"/>
        <end position="966"/>
    </location>
</feature>
<dbReference type="SUPFAM" id="SSF57184">
    <property type="entry name" value="Growth factor receptor domain"/>
    <property type="match status" value="1"/>
</dbReference>
<evidence type="ECO:0000313" key="15">
    <source>
        <dbReference type="Proteomes" id="UP000242188"/>
    </source>
</evidence>
<dbReference type="PANTHER" id="PTHR12916">
    <property type="entry name" value="CYTOCHROME C OXIDASE POLYPEPTIDE VIC-2"/>
    <property type="match status" value="1"/>
</dbReference>
<feature type="disulfide bond" evidence="11">
    <location>
        <begin position="400"/>
        <end position="409"/>
    </location>
</feature>
<dbReference type="EMBL" id="NEDP02003684">
    <property type="protein sequence ID" value="OWF48118.1"/>
    <property type="molecule type" value="Genomic_DNA"/>
</dbReference>
<dbReference type="GO" id="GO:0005856">
    <property type="term" value="C:cytoskeleton"/>
    <property type="evidence" value="ECO:0007669"/>
    <property type="project" value="UniProtKB-SubCell"/>
</dbReference>
<dbReference type="Pfam" id="PF12661">
    <property type="entry name" value="hEGF"/>
    <property type="match status" value="1"/>
</dbReference>
<feature type="disulfide bond" evidence="11">
    <location>
        <begin position="589"/>
        <end position="598"/>
    </location>
</feature>
<accession>A0A210QH76</accession>
<feature type="domain" description="EGF-like" evidence="13">
    <location>
        <begin position="803"/>
        <end position="843"/>
    </location>
</feature>
<dbReference type="InterPro" id="IPR013032">
    <property type="entry name" value="EGF-like_CS"/>
</dbReference>
<dbReference type="SMART" id="SM00179">
    <property type="entry name" value="EGF_CA"/>
    <property type="match status" value="14"/>
</dbReference>
<feature type="disulfide bond" evidence="11">
    <location>
        <begin position="568"/>
        <end position="578"/>
    </location>
</feature>
<protein>
    <submittedName>
        <fullName evidence="14">Fibropellin-1</fullName>
    </submittedName>
</protein>
<evidence type="ECO:0000256" key="1">
    <source>
        <dbReference type="ARBA" id="ARBA00004245"/>
    </source>
</evidence>
<feature type="disulfide bond" evidence="11">
    <location>
        <begin position="514"/>
        <end position="523"/>
    </location>
</feature>
<comment type="caution">
    <text evidence="11">Lacks conserved residue(s) required for the propagation of feature annotation.</text>
</comment>
<feature type="disulfide bond" evidence="11">
    <location>
        <begin position="552"/>
        <end position="561"/>
    </location>
</feature>
<dbReference type="InterPro" id="IPR000742">
    <property type="entry name" value="EGF"/>
</dbReference>
<keyword evidence="3" id="KW-0963">Cytoplasm</keyword>
<dbReference type="FunFam" id="2.10.25.10:FF:000318">
    <property type="entry name" value="Eyes shut homolog"/>
    <property type="match status" value="1"/>
</dbReference>
<dbReference type="FunFam" id="2.10.25.10:FF:000279">
    <property type="entry name" value="Neurogenic locus notch 1"/>
    <property type="match status" value="1"/>
</dbReference>
<feature type="domain" description="EGF-like" evidence="13">
    <location>
        <begin position="287"/>
        <end position="325"/>
    </location>
</feature>
<dbReference type="Pfam" id="PF07645">
    <property type="entry name" value="EGF_CA"/>
    <property type="match status" value="6"/>
</dbReference>
<dbReference type="PROSITE" id="PS01186">
    <property type="entry name" value="EGF_2"/>
    <property type="match status" value="12"/>
</dbReference>
<dbReference type="GO" id="GO:0005509">
    <property type="term" value="F:calcium ion binding"/>
    <property type="evidence" value="ECO:0007669"/>
    <property type="project" value="InterPro"/>
</dbReference>
<feature type="disulfide bond" evidence="11">
    <location>
        <begin position="680"/>
        <end position="690"/>
    </location>
</feature>
<evidence type="ECO:0000256" key="5">
    <source>
        <dbReference type="ARBA" id="ARBA00022729"/>
    </source>
</evidence>
<evidence type="ECO:0000256" key="2">
    <source>
        <dbReference type="ARBA" id="ARBA00004316"/>
    </source>
</evidence>
<feature type="disulfide bond" evidence="11">
    <location>
        <begin position="291"/>
        <end position="301"/>
    </location>
</feature>
<feature type="disulfide bond" evidence="11">
    <location>
        <begin position="627"/>
        <end position="636"/>
    </location>
</feature>
<evidence type="ECO:0000259" key="13">
    <source>
        <dbReference type="PROSITE" id="PS50026"/>
    </source>
</evidence>
<dbReference type="InterPro" id="IPR049883">
    <property type="entry name" value="NOTCH1_EGF-like"/>
</dbReference>
<feature type="domain" description="EGF-like" evidence="13">
    <location>
        <begin position="526"/>
        <end position="562"/>
    </location>
</feature>
<dbReference type="SUPFAM" id="SSF57196">
    <property type="entry name" value="EGF/Laminin"/>
    <property type="match status" value="8"/>
</dbReference>
<dbReference type="InterPro" id="IPR001881">
    <property type="entry name" value="EGF-like_Ca-bd_dom"/>
</dbReference>
<feature type="domain" description="EGF-like" evidence="13">
    <location>
        <begin position="246"/>
        <end position="286"/>
    </location>
</feature>
<keyword evidence="5 12" id="KW-0732">Signal</keyword>
<dbReference type="FunFam" id="2.10.25.10:FF:000125">
    <property type="entry name" value="Neurogenic locus notch protein-like"/>
    <property type="match status" value="1"/>
</dbReference>
<keyword evidence="8" id="KW-0325">Glycoprotein</keyword>
<keyword evidence="10" id="KW-0966">Cell projection</keyword>
<dbReference type="OrthoDB" id="283575at2759"/>
<evidence type="ECO:0000256" key="8">
    <source>
        <dbReference type="ARBA" id="ARBA00023180"/>
    </source>
</evidence>
<dbReference type="Gene3D" id="2.10.25.10">
    <property type="entry name" value="Laminin"/>
    <property type="match status" value="17"/>
</dbReference>
<evidence type="ECO:0000256" key="4">
    <source>
        <dbReference type="ARBA" id="ARBA00022536"/>
    </source>
</evidence>
<feature type="disulfide bond" evidence="11">
    <location>
        <begin position="763"/>
        <end position="772"/>
    </location>
</feature>
<evidence type="ECO:0000256" key="3">
    <source>
        <dbReference type="ARBA" id="ARBA00022490"/>
    </source>
</evidence>
<evidence type="ECO:0000256" key="11">
    <source>
        <dbReference type="PROSITE-ProRule" id="PRU00076"/>
    </source>
</evidence>